<name>A0A831XDM0_GEOME</name>
<evidence type="ECO:0000259" key="1">
    <source>
        <dbReference type="PROSITE" id="PS50943"/>
    </source>
</evidence>
<protein>
    <submittedName>
        <fullName evidence="2">Helix-turn-helix domain-containing protein</fullName>
    </submittedName>
</protein>
<feature type="domain" description="HTH cro/C1-type" evidence="1">
    <location>
        <begin position="10"/>
        <end position="64"/>
    </location>
</feature>
<dbReference type="InterPro" id="IPR001387">
    <property type="entry name" value="Cro/C1-type_HTH"/>
</dbReference>
<comment type="caution">
    <text evidence="2">The sequence shown here is derived from an EMBL/GenBank/DDBJ whole genome shotgun (WGS) entry which is preliminary data.</text>
</comment>
<proteinExistence type="predicted"/>
<dbReference type="EMBL" id="DSOV01000016">
    <property type="protein sequence ID" value="HEN41634.1"/>
    <property type="molecule type" value="Genomic_DNA"/>
</dbReference>
<organism evidence="2">
    <name type="scientific">Geobacter metallireducens</name>
    <dbReference type="NCBI Taxonomy" id="28232"/>
    <lineage>
        <taxon>Bacteria</taxon>
        <taxon>Pseudomonadati</taxon>
        <taxon>Thermodesulfobacteriota</taxon>
        <taxon>Desulfuromonadia</taxon>
        <taxon>Geobacterales</taxon>
        <taxon>Geobacteraceae</taxon>
        <taxon>Geobacter</taxon>
    </lineage>
</organism>
<evidence type="ECO:0000313" key="2">
    <source>
        <dbReference type="EMBL" id="HEN41634.1"/>
    </source>
</evidence>
<dbReference type="SMART" id="SM00530">
    <property type="entry name" value="HTH_XRE"/>
    <property type="match status" value="1"/>
</dbReference>
<dbReference type="GO" id="GO:0003677">
    <property type="term" value="F:DNA binding"/>
    <property type="evidence" value="ECO:0007669"/>
    <property type="project" value="InterPro"/>
</dbReference>
<dbReference type="CDD" id="cd00093">
    <property type="entry name" value="HTH_XRE"/>
    <property type="match status" value="1"/>
</dbReference>
<dbReference type="AlphaFoldDB" id="A0A831XDM0"/>
<accession>A0A831XDM0</accession>
<sequence length="172" mass="18915">MDIQGIGNRMRDARKKARLTQTAAAAAFKCAQSLISQVENEETQPSIDYLTWLSNRAGVSIDWLITGKEPVPQGEARPAASRPLDEKERGVIATVEDLLGLYGLKDRYALVEVGREGGGPDLTDEEQRLLNAFRRLDRKIQEALLIQAEMTAEGLQKSTKKEPHGGGLMEAV</sequence>
<dbReference type="InterPro" id="IPR010982">
    <property type="entry name" value="Lambda_DNA-bd_dom_sf"/>
</dbReference>
<reference evidence="2" key="1">
    <citation type="journal article" date="2020" name="mSystems">
        <title>Genome- and Community-Level Interaction Insights into Carbon Utilization and Element Cycling Functions of Hydrothermarchaeota in Hydrothermal Sediment.</title>
        <authorList>
            <person name="Zhou Z."/>
            <person name="Liu Y."/>
            <person name="Xu W."/>
            <person name="Pan J."/>
            <person name="Luo Z.H."/>
            <person name="Li M."/>
        </authorList>
    </citation>
    <scope>NUCLEOTIDE SEQUENCE [LARGE SCALE GENOMIC DNA]</scope>
    <source>
        <strain evidence="2">SpSt-349</strain>
    </source>
</reference>
<dbReference type="SUPFAM" id="SSF47413">
    <property type="entry name" value="lambda repressor-like DNA-binding domains"/>
    <property type="match status" value="1"/>
</dbReference>
<dbReference type="PROSITE" id="PS50943">
    <property type="entry name" value="HTH_CROC1"/>
    <property type="match status" value="1"/>
</dbReference>
<gene>
    <name evidence="2" type="ORF">ENQ87_04530</name>
</gene>
<dbReference type="Gene3D" id="1.10.260.40">
    <property type="entry name" value="lambda repressor-like DNA-binding domains"/>
    <property type="match status" value="1"/>
</dbReference>
<dbReference type="Pfam" id="PF01381">
    <property type="entry name" value="HTH_3"/>
    <property type="match status" value="1"/>
</dbReference>